<reference evidence="2" key="1">
    <citation type="submission" date="2022-11" db="UniProtKB">
        <authorList>
            <consortium name="WormBaseParasite"/>
        </authorList>
    </citation>
    <scope>IDENTIFICATION</scope>
</reference>
<organism evidence="1 2">
    <name type="scientific">Romanomermis culicivorax</name>
    <name type="common">Nematode worm</name>
    <dbReference type="NCBI Taxonomy" id="13658"/>
    <lineage>
        <taxon>Eukaryota</taxon>
        <taxon>Metazoa</taxon>
        <taxon>Ecdysozoa</taxon>
        <taxon>Nematoda</taxon>
        <taxon>Enoplea</taxon>
        <taxon>Dorylaimia</taxon>
        <taxon>Mermithida</taxon>
        <taxon>Mermithoidea</taxon>
        <taxon>Mermithidae</taxon>
        <taxon>Romanomermis</taxon>
    </lineage>
</organism>
<dbReference type="Proteomes" id="UP000887565">
    <property type="component" value="Unplaced"/>
</dbReference>
<accession>A0A915IAV7</accession>
<name>A0A915IAV7_ROMCU</name>
<sequence>DQLINDDYVLQPLDNPIPRHSTFRDVIPLSEAYDPYHFDEPDEENQDNTTENTKVLIEIRNLLSTQTSYLSDIKQLIHNKDELKKTVRLLEIRRKDKTLDGSQNITWAKPLITCFYGDDVLQYSSVKRDDPRKQIGRLDNAKLRQIKDIVRAECRTKEKYIEGEFEMHWAAAETALQKKCYSVHGEQIRHATHSQLAQMAADGERTT</sequence>
<protein>
    <submittedName>
        <fullName evidence="2">Uncharacterized protein</fullName>
    </submittedName>
</protein>
<proteinExistence type="predicted"/>
<dbReference type="WBParaSite" id="nRc.2.0.1.t11314-RA">
    <property type="protein sequence ID" value="nRc.2.0.1.t11314-RA"/>
    <property type="gene ID" value="nRc.2.0.1.g11314"/>
</dbReference>
<keyword evidence="1" id="KW-1185">Reference proteome</keyword>
<evidence type="ECO:0000313" key="2">
    <source>
        <dbReference type="WBParaSite" id="nRc.2.0.1.t11314-RA"/>
    </source>
</evidence>
<dbReference type="AlphaFoldDB" id="A0A915IAV7"/>
<evidence type="ECO:0000313" key="1">
    <source>
        <dbReference type="Proteomes" id="UP000887565"/>
    </source>
</evidence>